<comment type="caution">
    <text evidence="1">The sequence shown here is derived from an EMBL/GenBank/DDBJ whole genome shotgun (WGS) entry which is preliminary data.</text>
</comment>
<accession>A0A1J5QND7</accession>
<protein>
    <submittedName>
        <fullName evidence="1">Uncharacterized protein</fullName>
    </submittedName>
</protein>
<name>A0A1J5QND7_9ZZZZ</name>
<gene>
    <name evidence="1" type="ORF">GALL_392840</name>
</gene>
<sequence length="401" mass="42910">MRVFGGLVQEQVLHHDAVQRGQRRRHVLCVRVRLDDVLALAVQALEAAVEGGIEHIGDAQARLGVERHVPRGLEFPARGAVGDVAVAGKLVRERAHVARALHVVLPAQRVDADAFAADVAGGHRQVGDRHHRGRPLRVLGDAQPVIDRSVAAGGVQPSGGANFGRRHAGHRLQRLGRVLRLRDEIAPAREGLDLAALLDVVLRDQPFGDDDVGQRVEQRDVGSRAQLQVVGGVHVGAAHQVDAARVGDDQSRAGAQSLLQPRREHRVRVGRVGADDQDHVGVVDRLEGLRSGRSAEGLPQPVAGRRMAHARAGIDVVVAESRAHQLLHQIGFLVGAARRGDAADRAAAVLGLDAAELRRGVGDRRLPADLGPRLVDRTPDHRSRDAVLVRRVAPGEAALDA</sequence>
<dbReference type="EMBL" id="MLJW01001294">
    <property type="protein sequence ID" value="OIQ79003.1"/>
    <property type="molecule type" value="Genomic_DNA"/>
</dbReference>
<evidence type="ECO:0000313" key="1">
    <source>
        <dbReference type="EMBL" id="OIQ79003.1"/>
    </source>
</evidence>
<organism evidence="1">
    <name type="scientific">mine drainage metagenome</name>
    <dbReference type="NCBI Taxonomy" id="410659"/>
    <lineage>
        <taxon>unclassified sequences</taxon>
        <taxon>metagenomes</taxon>
        <taxon>ecological metagenomes</taxon>
    </lineage>
</organism>
<dbReference type="AlphaFoldDB" id="A0A1J5QND7"/>
<reference evidence="1" key="1">
    <citation type="submission" date="2016-10" db="EMBL/GenBank/DDBJ databases">
        <title>Sequence of Gallionella enrichment culture.</title>
        <authorList>
            <person name="Poehlein A."/>
            <person name="Muehling M."/>
            <person name="Daniel R."/>
        </authorList>
    </citation>
    <scope>NUCLEOTIDE SEQUENCE</scope>
</reference>
<proteinExistence type="predicted"/>